<feature type="domain" description="Protein kinase" evidence="14">
    <location>
        <begin position="493"/>
        <end position="783"/>
    </location>
</feature>
<keyword evidence="18" id="KW-1185">Reference proteome</keyword>
<dbReference type="InterPro" id="IPR029071">
    <property type="entry name" value="Ubiquitin-like_domsf"/>
</dbReference>
<dbReference type="InterPro" id="IPR017441">
    <property type="entry name" value="Protein_kinase_ATP_BS"/>
</dbReference>
<sequence length="819" mass="91251">MVSVLQVLLLSGSLPEDEQERPLALCEPGVNPEEQLIIIQSCLDQSMKENRDLKKELLKCKQEVRNCIQGIKDALQQRLTQQDTSVLQLKQELLSNGFLIPAAGKGAASITHTGTSDLQLVRDALRTLLNSFSGHDPLHHTIDSLEQGISSLMECLNLVETQKKQESKKPHGTWPAPPQPILTVLGSMEPPRGPPANEAEPSRAVGTVKVYLPNKQRTVVTVRDGMSVYDSLDKALKVRGLNQDCCVVYRLIKGRKTVTAWDTAIAPLDGEELIVEVLEDVPLTMHNFVRKTFFSLAFCDFCLKFLFHGFRCQTCGYKFHQHCSSKVPTVCVDMSTNRQHVQDLSGGSRQHEAPSNRPLNEPLTPQGLSPCTQHREQERFPFPAPANAPLQRIRSTSTPNVHMVSTTAPMDSNLMQLTAQSFGTDAAGGRGSSDGGPRGSPSPGSVSSGRKSPHSKSPSEQRERKSLAEEKKKVKNLGYRDSGYYWEVPPSEVQLLKRIGTGSFGTVFRGRWHGDVAVKVLKVAQPTAEQAQAFKNEMQVLRKTRHVNILLFMGFMTRPGFAIITQWCEGSSLYHHLHVADTRFDMVQLIDVARQTAQGMDYLHAKNIIHRDLKSNSIYLFLGWIGMGCKMGNQKMWLVQWSLTLVDIFLHEGLTVKIGDFGLATVKTRWSGAQPLEQPSGSVLWMAAEVIRMQDPNPYSFQSDVYAYGVVLYELMTGSLPYSHIGSRDQIIFMVGRGYLSPDLSKISSNCPKAMRRLLSDCLKFQREERPLFPQILATIELLQRSLPKIERSASEPSLHRTQADELPACLLSVARPLP</sequence>
<keyword evidence="4" id="KW-0597">Phosphoprotein</keyword>
<evidence type="ECO:0000256" key="9">
    <source>
        <dbReference type="ARBA" id="ARBA00022833"/>
    </source>
</evidence>
<dbReference type="eggNOG" id="KOG0193">
    <property type="taxonomic scope" value="Eukaryota"/>
</dbReference>
<keyword evidence="7 11" id="KW-0547">Nucleotide-binding</keyword>
<dbReference type="InterPro" id="IPR002219">
    <property type="entry name" value="PKC_DAG/PE"/>
</dbReference>
<reference evidence="17 18" key="1">
    <citation type="submission" date="2013-11" db="EMBL/GenBank/DDBJ databases">
        <title>The Damaraland mole rat (Fukomys damarensis) genome and evolution of African mole rats.</title>
        <authorList>
            <person name="Gladyshev V.N."/>
            <person name="Fang X."/>
        </authorList>
    </citation>
    <scope>NUCLEOTIDE SEQUENCE [LARGE SCALE GENOMIC DNA]</scope>
    <source>
        <tissue evidence="17">Liver</tissue>
    </source>
</reference>
<evidence type="ECO:0000256" key="5">
    <source>
        <dbReference type="ARBA" id="ARBA00022679"/>
    </source>
</evidence>
<dbReference type="InterPro" id="IPR003116">
    <property type="entry name" value="RBD_dom"/>
</dbReference>
<dbReference type="AlphaFoldDB" id="A0A091CWW4"/>
<dbReference type="EMBL" id="KN123977">
    <property type="protein sequence ID" value="KFO22688.1"/>
    <property type="molecule type" value="Genomic_DNA"/>
</dbReference>
<evidence type="ECO:0000259" key="14">
    <source>
        <dbReference type="PROSITE" id="PS50011"/>
    </source>
</evidence>
<organism evidence="17 18">
    <name type="scientific">Fukomys damarensis</name>
    <name type="common">Damaraland mole rat</name>
    <name type="synonym">Cryptomys damarensis</name>
    <dbReference type="NCBI Taxonomy" id="885580"/>
    <lineage>
        <taxon>Eukaryota</taxon>
        <taxon>Metazoa</taxon>
        <taxon>Chordata</taxon>
        <taxon>Craniata</taxon>
        <taxon>Vertebrata</taxon>
        <taxon>Euteleostomi</taxon>
        <taxon>Mammalia</taxon>
        <taxon>Eutheria</taxon>
        <taxon>Euarchontoglires</taxon>
        <taxon>Glires</taxon>
        <taxon>Rodentia</taxon>
        <taxon>Hystricomorpha</taxon>
        <taxon>Bathyergidae</taxon>
        <taxon>Fukomys</taxon>
    </lineage>
</organism>
<dbReference type="InterPro" id="IPR051681">
    <property type="entry name" value="Ser/Thr_Kinases-Pseudokinases"/>
</dbReference>
<dbReference type="SMART" id="SM00109">
    <property type="entry name" value="C1"/>
    <property type="match status" value="1"/>
</dbReference>
<dbReference type="SUPFAM" id="SSF57889">
    <property type="entry name" value="Cysteine-rich domain"/>
    <property type="match status" value="1"/>
</dbReference>
<dbReference type="SUPFAM" id="SSF54236">
    <property type="entry name" value="Ubiquitin-like"/>
    <property type="match status" value="1"/>
</dbReference>
<dbReference type="InterPro" id="IPR011009">
    <property type="entry name" value="Kinase-like_dom_sf"/>
</dbReference>
<dbReference type="FunFam" id="1.10.510.10:FF:002180">
    <property type="match status" value="1"/>
</dbReference>
<evidence type="ECO:0000256" key="2">
    <source>
        <dbReference type="ARBA" id="ARBA00012513"/>
    </source>
</evidence>
<keyword evidence="12" id="KW-0175">Coiled coil</keyword>
<evidence type="ECO:0000313" key="18">
    <source>
        <dbReference type="Proteomes" id="UP000028990"/>
    </source>
</evidence>
<accession>A0A091CWW4</accession>
<comment type="similarity">
    <text evidence="1">Belongs to the protein kinase superfamily. TKL Ser/Thr protein kinase family. RAF subfamily.</text>
</comment>
<evidence type="ECO:0000256" key="13">
    <source>
        <dbReference type="SAM" id="MobiDB-lite"/>
    </source>
</evidence>
<keyword evidence="9" id="KW-0862">Zinc</keyword>
<evidence type="ECO:0000256" key="1">
    <source>
        <dbReference type="ARBA" id="ARBA00010507"/>
    </source>
</evidence>
<dbReference type="Gene3D" id="1.10.510.10">
    <property type="entry name" value="Transferase(Phosphotransferase) domain 1"/>
    <property type="match status" value="1"/>
</dbReference>
<evidence type="ECO:0000256" key="11">
    <source>
        <dbReference type="PROSITE-ProRule" id="PRU10141"/>
    </source>
</evidence>
<gene>
    <name evidence="17" type="ORF">H920_15976</name>
</gene>
<dbReference type="FunFam" id="3.30.200.20:FF:000024">
    <property type="entry name" value="B-Raf proto-oncogene serine/threonine-protein kinase"/>
    <property type="match status" value="1"/>
</dbReference>
<keyword evidence="3" id="KW-0723">Serine/threonine-protein kinase</keyword>
<feature type="compositionally biased region" description="Basic and acidic residues" evidence="13">
    <location>
        <begin position="457"/>
        <end position="472"/>
    </location>
</feature>
<evidence type="ECO:0000313" key="17">
    <source>
        <dbReference type="EMBL" id="KFO22688.1"/>
    </source>
</evidence>
<evidence type="ECO:0000256" key="3">
    <source>
        <dbReference type="ARBA" id="ARBA00022527"/>
    </source>
</evidence>
<dbReference type="Gene3D" id="3.10.20.90">
    <property type="entry name" value="Phosphatidylinositol 3-kinase Catalytic Subunit, Chain A, domain 1"/>
    <property type="match status" value="1"/>
</dbReference>
<dbReference type="PANTHER" id="PTHR44329">
    <property type="entry name" value="SERINE/THREONINE-PROTEIN KINASE TNNI3K-RELATED"/>
    <property type="match status" value="1"/>
</dbReference>
<dbReference type="PANTHER" id="PTHR44329:SF55">
    <property type="entry name" value="SERINE_THREONINE-PROTEIN KINASE A-RAF"/>
    <property type="match status" value="1"/>
</dbReference>
<evidence type="ECO:0000256" key="10">
    <source>
        <dbReference type="ARBA" id="ARBA00022840"/>
    </source>
</evidence>
<feature type="domain" description="Phorbol-ester/DAG-type" evidence="15">
    <location>
        <begin position="285"/>
        <end position="331"/>
    </location>
</feature>
<evidence type="ECO:0000259" key="16">
    <source>
        <dbReference type="PROSITE" id="PS50898"/>
    </source>
</evidence>
<name>A0A091CWW4_FUKDA</name>
<dbReference type="Pfam" id="PF02196">
    <property type="entry name" value="RBD"/>
    <property type="match status" value="1"/>
</dbReference>
<dbReference type="GO" id="GO:0005524">
    <property type="term" value="F:ATP binding"/>
    <property type="evidence" value="ECO:0007669"/>
    <property type="project" value="UniProtKB-UniRule"/>
</dbReference>
<dbReference type="PROSITE" id="PS50898">
    <property type="entry name" value="RBD"/>
    <property type="match status" value="1"/>
</dbReference>
<keyword evidence="5" id="KW-0808">Transferase</keyword>
<feature type="region of interest" description="Disordered" evidence="13">
    <location>
        <begin position="342"/>
        <end position="473"/>
    </location>
</feature>
<dbReference type="STRING" id="885580.ENSFDAP00000017028"/>
<dbReference type="PROSITE" id="PS50081">
    <property type="entry name" value="ZF_DAG_PE_2"/>
    <property type="match status" value="1"/>
</dbReference>
<feature type="compositionally biased region" description="Low complexity" evidence="13">
    <location>
        <begin position="439"/>
        <end position="450"/>
    </location>
</feature>
<dbReference type="GO" id="GO:0004709">
    <property type="term" value="F:MAP kinase kinase kinase activity"/>
    <property type="evidence" value="ECO:0007669"/>
    <property type="project" value="TreeGrafter"/>
</dbReference>
<evidence type="ECO:0000256" key="7">
    <source>
        <dbReference type="ARBA" id="ARBA00022741"/>
    </source>
</evidence>
<evidence type="ECO:0000259" key="15">
    <source>
        <dbReference type="PROSITE" id="PS50081"/>
    </source>
</evidence>
<dbReference type="FunFam" id="3.30.60.20:FF:000004">
    <property type="entry name" value="B-Raf proto-oncogene serine/threonine-protein kinase"/>
    <property type="match status" value="1"/>
</dbReference>
<evidence type="ECO:0000256" key="8">
    <source>
        <dbReference type="ARBA" id="ARBA00022777"/>
    </source>
</evidence>
<dbReference type="InterPro" id="IPR000719">
    <property type="entry name" value="Prot_kinase_dom"/>
</dbReference>
<keyword evidence="6" id="KW-0479">Metal-binding</keyword>
<keyword evidence="10 11" id="KW-0067">ATP-binding</keyword>
<dbReference type="SMART" id="SM00455">
    <property type="entry name" value="RBD"/>
    <property type="match status" value="1"/>
</dbReference>
<dbReference type="InterPro" id="IPR046349">
    <property type="entry name" value="C1-like_sf"/>
</dbReference>
<dbReference type="PROSITE" id="PS00107">
    <property type="entry name" value="PROTEIN_KINASE_ATP"/>
    <property type="match status" value="1"/>
</dbReference>
<dbReference type="GO" id="GO:0005829">
    <property type="term" value="C:cytosol"/>
    <property type="evidence" value="ECO:0007669"/>
    <property type="project" value="TreeGrafter"/>
</dbReference>
<dbReference type="Pfam" id="PF00130">
    <property type="entry name" value="C1_1"/>
    <property type="match status" value="1"/>
</dbReference>
<dbReference type="EC" id="2.7.11.1" evidence="2"/>
<feature type="coiled-coil region" evidence="12">
    <location>
        <begin position="43"/>
        <end position="92"/>
    </location>
</feature>
<dbReference type="SUPFAM" id="SSF56112">
    <property type="entry name" value="Protein kinase-like (PK-like)"/>
    <property type="match status" value="1"/>
</dbReference>
<dbReference type="Gene3D" id="3.30.200.20">
    <property type="entry name" value="Phosphorylase Kinase, domain 1"/>
    <property type="match status" value="1"/>
</dbReference>
<proteinExistence type="inferred from homology"/>
<feature type="compositionally biased region" description="Polar residues" evidence="13">
    <location>
        <begin position="393"/>
        <end position="423"/>
    </location>
</feature>
<dbReference type="Pfam" id="PF07714">
    <property type="entry name" value="PK_Tyr_Ser-Thr"/>
    <property type="match status" value="1"/>
</dbReference>
<dbReference type="PROSITE" id="PS00479">
    <property type="entry name" value="ZF_DAG_PE_1"/>
    <property type="match status" value="1"/>
</dbReference>
<dbReference type="GO" id="GO:0005739">
    <property type="term" value="C:mitochondrion"/>
    <property type="evidence" value="ECO:0007669"/>
    <property type="project" value="TreeGrafter"/>
</dbReference>
<dbReference type="CDD" id="cd17133">
    <property type="entry name" value="RBD_ARAF"/>
    <property type="match status" value="1"/>
</dbReference>
<evidence type="ECO:0000256" key="12">
    <source>
        <dbReference type="SAM" id="Coils"/>
    </source>
</evidence>
<evidence type="ECO:0000256" key="6">
    <source>
        <dbReference type="ARBA" id="ARBA00022723"/>
    </source>
</evidence>
<evidence type="ECO:0000256" key="4">
    <source>
        <dbReference type="ARBA" id="ARBA00022553"/>
    </source>
</evidence>
<feature type="binding site" evidence="11">
    <location>
        <position position="519"/>
    </location>
    <ligand>
        <name>ATP</name>
        <dbReference type="ChEBI" id="CHEBI:30616"/>
    </ligand>
</feature>
<dbReference type="Proteomes" id="UP000028990">
    <property type="component" value="Unassembled WGS sequence"/>
</dbReference>
<dbReference type="CDD" id="cd20870">
    <property type="entry name" value="C1_A_C-Raf"/>
    <property type="match status" value="1"/>
</dbReference>
<feature type="domain" description="RBD" evidence="16">
    <location>
        <begin position="206"/>
        <end position="278"/>
    </location>
</feature>
<dbReference type="Gene3D" id="3.30.60.20">
    <property type="match status" value="1"/>
</dbReference>
<keyword evidence="8 17" id="KW-0418">Kinase</keyword>
<dbReference type="InterPro" id="IPR001245">
    <property type="entry name" value="Ser-Thr/Tyr_kinase_cat_dom"/>
</dbReference>
<dbReference type="FunFam" id="3.10.20.90:FF:000015">
    <property type="entry name" value="B-Raf proto-oncogene serine/threonine-protein kinase"/>
    <property type="match status" value="1"/>
</dbReference>
<dbReference type="GO" id="GO:0046872">
    <property type="term" value="F:metal ion binding"/>
    <property type="evidence" value="ECO:0007669"/>
    <property type="project" value="UniProtKB-KW"/>
</dbReference>
<protein>
    <recommendedName>
        <fullName evidence="2">non-specific serine/threonine protein kinase</fullName>
        <ecNumber evidence="2">2.7.11.1</ecNumber>
    </recommendedName>
</protein>
<feature type="compositionally biased region" description="Gly residues" evidence="13">
    <location>
        <begin position="426"/>
        <end position="438"/>
    </location>
</feature>
<dbReference type="PROSITE" id="PS50011">
    <property type="entry name" value="PROTEIN_KINASE_DOM"/>
    <property type="match status" value="1"/>
</dbReference>